<dbReference type="Proteomes" id="UP000304382">
    <property type="component" value="Unassembled WGS sequence"/>
</dbReference>
<evidence type="ECO:0000313" key="4">
    <source>
        <dbReference type="EMBL" id="GCF16042.1"/>
    </source>
</evidence>
<dbReference type="Gene3D" id="3.30.360.10">
    <property type="entry name" value="Dihydrodipicolinate Reductase, domain 2"/>
    <property type="match status" value="1"/>
</dbReference>
<dbReference type="InterPro" id="IPR000683">
    <property type="entry name" value="Gfo/Idh/MocA-like_OxRdtase_N"/>
</dbReference>
<dbReference type="SUPFAM" id="SSF55347">
    <property type="entry name" value="Glyceraldehyde-3-phosphate dehydrogenase-like, C-terminal domain"/>
    <property type="match status" value="1"/>
</dbReference>
<evidence type="ECO:0000256" key="1">
    <source>
        <dbReference type="ARBA" id="ARBA00023002"/>
    </source>
</evidence>
<dbReference type="RefSeq" id="WP_137685427.1">
    <property type="nucleotide sequence ID" value="NZ_BIXZ01000014.1"/>
</dbReference>
<evidence type="ECO:0000259" key="2">
    <source>
        <dbReference type="Pfam" id="PF01408"/>
    </source>
</evidence>
<dbReference type="InterPro" id="IPR055170">
    <property type="entry name" value="GFO_IDH_MocA-like_dom"/>
</dbReference>
<dbReference type="OrthoDB" id="30889at2157"/>
<dbReference type="PANTHER" id="PTHR43818:SF11">
    <property type="entry name" value="BCDNA.GH03377"/>
    <property type="match status" value="1"/>
</dbReference>
<reference evidence="4 5" key="1">
    <citation type="submission" date="2019-02" db="EMBL/GenBank/DDBJ databases">
        <title>Haloarcula mannanilyticum sp. nov., a mannan degrading haloarchaeon isolated from commercial salt.</title>
        <authorList>
            <person name="Enomoto S."/>
            <person name="Shimane Y."/>
            <person name="Kamekura M."/>
            <person name="Ito T."/>
            <person name="Moriya O."/>
            <person name="Ihara K."/>
            <person name="Takahashi-Ando N."/>
            <person name="Fukushima Y."/>
            <person name="Yoshida Y."/>
            <person name="Usama R."/>
            <person name="Takai K."/>
            <person name="Minegishi H."/>
        </authorList>
    </citation>
    <scope>NUCLEOTIDE SEQUENCE [LARGE SCALE GENOMIC DNA]</scope>
    <source>
        <strain evidence="4 5">MD130-1</strain>
    </source>
</reference>
<protein>
    <submittedName>
        <fullName evidence="4">Dehydrogenase</fullName>
    </submittedName>
</protein>
<comment type="caution">
    <text evidence="4">The sequence shown here is derived from an EMBL/GenBank/DDBJ whole genome shotgun (WGS) entry which is preliminary data.</text>
</comment>
<keyword evidence="5" id="KW-1185">Reference proteome</keyword>
<dbReference type="Gene3D" id="3.40.50.720">
    <property type="entry name" value="NAD(P)-binding Rossmann-like Domain"/>
    <property type="match status" value="1"/>
</dbReference>
<feature type="domain" description="GFO/IDH/MocA-like oxidoreductase" evidence="3">
    <location>
        <begin position="136"/>
        <end position="270"/>
    </location>
</feature>
<evidence type="ECO:0000259" key="3">
    <source>
        <dbReference type="Pfam" id="PF22725"/>
    </source>
</evidence>
<dbReference type="EMBL" id="BIXZ01000014">
    <property type="protein sequence ID" value="GCF16042.1"/>
    <property type="molecule type" value="Genomic_DNA"/>
</dbReference>
<dbReference type="AlphaFoldDB" id="A0A4C2EP54"/>
<gene>
    <name evidence="4" type="ORF">Harman_39770</name>
</gene>
<dbReference type="InterPro" id="IPR036291">
    <property type="entry name" value="NAD(P)-bd_dom_sf"/>
</dbReference>
<dbReference type="Pfam" id="PF22725">
    <property type="entry name" value="GFO_IDH_MocA_C3"/>
    <property type="match status" value="1"/>
</dbReference>
<evidence type="ECO:0000313" key="5">
    <source>
        <dbReference type="Proteomes" id="UP000304382"/>
    </source>
</evidence>
<proteinExistence type="predicted"/>
<accession>A0A4C2EP54</accession>
<sequence length="365" mass="40802">MTLDIGFLGYRFMGKAHANALARLPMFFPDAPATNRDVLIGRNESAVSDAADRFGFDRVATDWRDVIDEVDVFYNLGPNHVHAEPTIAALESDIHVLCEKPLAPDIETAREMRDTARASDAIAATGFNYRYVPAIQLAKRLVDAGELGEIYRVKGRCLQDWLADPTLPWNWRCDADASGTGVVGDVGSHTIDLVRWIVGDIDRLSGSLVTQVTERTDPDGDGNRPVTTDDEYSALIEFENGAEGVLEGSRIATGRKADNAIEIYGSEGALKFSLRRLNELQVKGPEDRGYQQILVTDDDDPYMDRWWPAGHIIGWEHTFVHENYEFLSAVADRRRHRPDFEDGVAVQRVVEAIRESDDRGEWVQV</sequence>
<dbReference type="SUPFAM" id="SSF51735">
    <property type="entry name" value="NAD(P)-binding Rossmann-fold domains"/>
    <property type="match status" value="1"/>
</dbReference>
<dbReference type="InterPro" id="IPR050463">
    <property type="entry name" value="Gfo/Idh/MocA_oxidrdct_glycsds"/>
</dbReference>
<dbReference type="PANTHER" id="PTHR43818">
    <property type="entry name" value="BCDNA.GH03377"/>
    <property type="match status" value="1"/>
</dbReference>
<feature type="domain" description="Gfo/Idh/MocA-like oxidoreductase N-terminal" evidence="2">
    <location>
        <begin position="5"/>
        <end position="126"/>
    </location>
</feature>
<keyword evidence="1" id="KW-0560">Oxidoreductase</keyword>
<organism evidence="4 5">
    <name type="scientific">Haloarcula mannanilytica</name>
    <dbReference type="NCBI Taxonomy" id="2509225"/>
    <lineage>
        <taxon>Archaea</taxon>
        <taxon>Methanobacteriati</taxon>
        <taxon>Methanobacteriota</taxon>
        <taxon>Stenosarchaea group</taxon>
        <taxon>Halobacteria</taxon>
        <taxon>Halobacteriales</taxon>
        <taxon>Haloarculaceae</taxon>
        <taxon>Haloarcula</taxon>
    </lineage>
</organism>
<name>A0A4C2EP54_9EURY</name>
<dbReference type="GO" id="GO:0016491">
    <property type="term" value="F:oxidoreductase activity"/>
    <property type="evidence" value="ECO:0007669"/>
    <property type="project" value="UniProtKB-KW"/>
</dbReference>
<dbReference type="Pfam" id="PF01408">
    <property type="entry name" value="GFO_IDH_MocA"/>
    <property type="match status" value="1"/>
</dbReference>
<dbReference type="GO" id="GO:0000166">
    <property type="term" value="F:nucleotide binding"/>
    <property type="evidence" value="ECO:0007669"/>
    <property type="project" value="InterPro"/>
</dbReference>